<evidence type="ECO:0000313" key="1">
    <source>
        <dbReference type="EMBL" id="KAG0465316.1"/>
    </source>
</evidence>
<dbReference type="EMBL" id="JADCNM010000010">
    <property type="protein sequence ID" value="KAG0465316.1"/>
    <property type="molecule type" value="Genomic_DNA"/>
</dbReference>
<reference evidence="1 2" key="1">
    <citation type="journal article" date="2020" name="Nat. Food">
        <title>A phased Vanilla planifolia genome enables genetic improvement of flavour and production.</title>
        <authorList>
            <person name="Hasing T."/>
            <person name="Tang H."/>
            <person name="Brym M."/>
            <person name="Khazi F."/>
            <person name="Huang T."/>
            <person name="Chambers A.H."/>
        </authorList>
    </citation>
    <scope>NUCLEOTIDE SEQUENCE [LARGE SCALE GENOMIC DNA]</scope>
    <source>
        <tissue evidence="1">Leaf</tissue>
    </source>
</reference>
<dbReference type="AlphaFoldDB" id="A0A835Q704"/>
<comment type="caution">
    <text evidence="1">The sequence shown here is derived from an EMBL/GenBank/DDBJ whole genome shotgun (WGS) entry which is preliminary data.</text>
</comment>
<protein>
    <submittedName>
        <fullName evidence="1">Uncharacterized protein</fullName>
    </submittedName>
</protein>
<accession>A0A835Q704</accession>
<organism evidence="1 2">
    <name type="scientific">Vanilla planifolia</name>
    <name type="common">Vanilla</name>
    <dbReference type="NCBI Taxonomy" id="51239"/>
    <lineage>
        <taxon>Eukaryota</taxon>
        <taxon>Viridiplantae</taxon>
        <taxon>Streptophyta</taxon>
        <taxon>Embryophyta</taxon>
        <taxon>Tracheophyta</taxon>
        <taxon>Spermatophyta</taxon>
        <taxon>Magnoliopsida</taxon>
        <taxon>Liliopsida</taxon>
        <taxon>Asparagales</taxon>
        <taxon>Orchidaceae</taxon>
        <taxon>Vanilloideae</taxon>
        <taxon>Vanilleae</taxon>
        <taxon>Vanilla</taxon>
    </lineage>
</organism>
<sequence>MKVTLDDIGGVMSAIHALVGNRRISSSNTRLLFDDIGPGPRFYTHVVEFCPQELSISFLQLLENAAIMK</sequence>
<dbReference type="Proteomes" id="UP000639772">
    <property type="component" value="Chromosome 10"/>
</dbReference>
<evidence type="ECO:0000313" key="2">
    <source>
        <dbReference type="Proteomes" id="UP000639772"/>
    </source>
</evidence>
<name>A0A835Q704_VANPL</name>
<gene>
    <name evidence="1" type="ORF">HPP92_019480</name>
</gene>
<proteinExistence type="predicted"/>